<sequence>MGFPSPARDYLEERIDLNKLLIKNPLSTFYFWCQGNSMVNAYIPDKTLLVVDRSIEAQNGDIVVAAVNGEFIVRYLKKKERKCWLVPANNKYKDIEITAEMKAEIWGVVTSIISNPKEIKNVRFS</sequence>
<dbReference type="OrthoDB" id="9787787at2"/>
<dbReference type="KEGG" id="pgin:FRZ67_19320"/>
<keyword evidence="2" id="KW-0548">Nucleotidyltransferase</keyword>
<keyword evidence="3" id="KW-1185">Reference proteome</keyword>
<protein>
    <submittedName>
        <fullName evidence="2">Translesion error-prone DNA polymerase V autoproteolytic subunit</fullName>
        <ecNumber evidence="2">2.7.7.7</ecNumber>
    </submittedName>
</protein>
<evidence type="ECO:0000313" key="2">
    <source>
        <dbReference type="EMBL" id="QEC69352.1"/>
    </source>
</evidence>
<dbReference type="EC" id="2.7.7.7" evidence="2"/>
<dbReference type="GO" id="GO:0003887">
    <property type="term" value="F:DNA-directed DNA polymerase activity"/>
    <property type="evidence" value="ECO:0007669"/>
    <property type="project" value="UniProtKB-EC"/>
</dbReference>
<evidence type="ECO:0000259" key="1">
    <source>
        <dbReference type="Pfam" id="PF00717"/>
    </source>
</evidence>
<dbReference type="PANTHER" id="PTHR33516">
    <property type="entry name" value="LEXA REPRESSOR"/>
    <property type="match status" value="1"/>
</dbReference>
<dbReference type="InterPro" id="IPR036286">
    <property type="entry name" value="LexA/Signal_pep-like_sf"/>
</dbReference>
<gene>
    <name evidence="2" type="primary">umuD</name>
    <name evidence="2" type="ORF">FRZ67_19320</name>
</gene>
<dbReference type="PANTHER" id="PTHR33516:SF2">
    <property type="entry name" value="LEXA REPRESSOR-RELATED"/>
    <property type="match status" value="1"/>
</dbReference>
<organism evidence="2 3">
    <name type="scientific">Panacibacter ginsenosidivorans</name>
    <dbReference type="NCBI Taxonomy" id="1813871"/>
    <lineage>
        <taxon>Bacteria</taxon>
        <taxon>Pseudomonadati</taxon>
        <taxon>Bacteroidota</taxon>
        <taxon>Chitinophagia</taxon>
        <taxon>Chitinophagales</taxon>
        <taxon>Chitinophagaceae</taxon>
        <taxon>Panacibacter</taxon>
    </lineage>
</organism>
<dbReference type="Proteomes" id="UP000321533">
    <property type="component" value="Chromosome"/>
</dbReference>
<name>A0A5B8VDF9_9BACT</name>
<reference evidence="2 3" key="1">
    <citation type="journal article" date="2016" name="Int. J. Syst. Evol. Microbiol.">
        <title>Panacibacter ginsenosidivorans gen. nov., sp. nov., with ginsenoside converting activity isolated from soil of a ginseng field.</title>
        <authorList>
            <person name="Siddiqi M.Z."/>
            <person name="Muhammad Shafi S."/>
            <person name="Choi K.D."/>
            <person name="Im W.T."/>
        </authorList>
    </citation>
    <scope>NUCLEOTIDE SEQUENCE [LARGE SCALE GENOMIC DNA]</scope>
    <source>
        <strain evidence="2 3">Gsoil1550</strain>
    </source>
</reference>
<dbReference type="Pfam" id="PF00717">
    <property type="entry name" value="Peptidase_S24"/>
    <property type="match status" value="1"/>
</dbReference>
<accession>A0A5B8VDF9</accession>
<dbReference type="NCBIfam" id="NF007621">
    <property type="entry name" value="PRK10276.1"/>
    <property type="match status" value="1"/>
</dbReference>
<dbReference type="Gene3D" id="2.10.109.10">
    <property type="entry name" value="Umud Fragment, subunit A"/>
    <property type="match status" value="1"/>
</dbReference>
<dbReference type="InterPro" id="IPR050077">
    <property type="entry name" value="LexA_repressor"/>
</dbReference>
<dbReference type="InterPro" id="IPR015927">
    <property type="entry name" value="Peptidase_S24_S26A/B/C"/>
</dbReference>
<dbReference type="AlphaFoldDB" id="A0A5B8VDF9"/>
<proteinExistence type="predicted"/>
<dbReference type="SUPFAM" id="SSF51306">
    <property type="entry name" value="LexA/Signal peptidase"/>
    <property type="match status" value="1"/>
</dbReference>
<evidence type="ECO:0000313" key="3">
    <source>
        <dbReference type="Proteomes" id="UP000321533"/>
    </source>
</evidence>
<dbReference type="CDD" id="cd06529">
    <property type="entry name" value="S24_LexA-like"/>
    <property type="match status" value="1"/>
</dbReference>
<feature type="domain" description="Peptidase S24/S26A/S26B/S26C" evidence="1">
    <location>
        <begin position="1"/>
        <end position="109"/>
    </location>
</feature>
<dbReference type="RefSeq" id="WP_147192229.1">
    <property type="nucleotide sequence ID" value="NZ_CP042435.1"/>
</dbReference>
<dbReference type="InterPro" id="IPR039418">
    <property type="entry name" value="LexA-like"/>
</dbReference>
<keyword evidence="2" id="KW-0808">Transferase</keyword>
<dbReference type="EMBL" id="CP042435">
    <property type="protein sequence ID" value="QEC69352.1"/>
    <property type="molecule type" value="Genomic_DNA"/>
</dbReference>